<name>A0ABW7BB58_9ACTN</name>
<evidence type="ECO:0008006" key="3">
    <source>
        <dbReference type="Google" id="ProtNLM"/>
    </source>
</evidence>
<protein>
    <recommendedName>
        <fullName evidence="3">STAS domain-containing protein</fullName>
    </recommendedName>
</protein>
<dbReference type="RefSeq" id="WP_392819199.1">
    <property type="nucleotide sequence ID" value="NZ_JBICYV010000010.1"/>
</dbReference>
<keyword evidence="2" id="KW-1185">Reference proteome</keyword>
<comment type="caution">
    <text evidence="1">The sequence shown here is derived from an EMBL/GenBank/DDBJ whole genome shotgun (WGS) entry which is preliminary data.</text>
</comment>
<evidence type="ECO:0000313" key="1">
    <source>
        <dbReference type="EMBL" id="MFG3013122.1"/>
    </source>
</evidence>
<accession>A0ABW7BB58</accession>
<sequence length="274" mass="28958">MSSDTGAPPPSDAPADLVVVADPQDPTALELAAYVTEQGRSAAVLDVFDAAQLFTVTARAGTATVDPVVPLVLLLPAPPDRRTGWDAEFHLGECFAQLWAVAALTPAPVVNRPAGTLVAGRTTRSAAVTARRAGEDGNGELFSCGYPRPGSPEGEAFWVEDLGTARAHRWPERPPGTGPYRARWTDTDPATETVVVLGDRGWRCTTADLDHLGLESRSVAAAGALGLGLAALVWRVTDGTATARLVHVEPFPALEQLRMVWLGLGPRLMEVLFP</sequence>
<dbReference type="Proteomes" id="UP001604267">
    <property type="component" value="Unassembled WGS sequence"/>
</dbReference>
<reference evidence="1 2" key="1">
    <citation type="submission" date="2024-10" db="EMBL/GenBank/DDBJ databases">
        <title>The Natural Products Discovery Center: Release of the First 8490 Sequenced Strains for Exploring Actinobacteria Biosynthetic Diversity.</title>
        <authorList>
            <person name="Kalkreuter E."/>
            <person name="Kautsar S.A."/>
            <person name="Yang D."/>
            <person name="Bader C.D."/>
            <person name="Teijaro C.N."/>
            <person name="Fluegel L."/>
            <person name="Davis C.M."/>
            <person name="Simpson J.R."/>
            <person name="Lauterbach L."/>
            <person name="Steele A.D."/>
            <person name="Gui C."/>
            <person name="Meng S."/>
            <person name="Li G."/>
            <person name="Viehrig K."/>
            <person name="Ye F."/>
            <person name="Su P."/>
            <person name="Kiefer A.F."/>
            <person name="Nichols A."/>
            <person name="Cepeda A.J."/>
            <person name="Yan W."/>
            <person name="Fan B."/>
            <person name="Jiang Y."/>
            <person name="Adhikari A."/>
            <person name="Zheng C.-J."/>
            <person name="Schuster L."/>
            <person name="Cowan T.M."/>
            <person name="Smanski M.J."/>
            <person name="Chevrette M.G."/>
            <person name="De Carvalho L.P.S."/>
            <person name="Shen B."/>
        </authorList>
    </citation>
    <scope>NUCLEOTIDE SEQUENCE [LARGE SCALE GENOMIC DNA]</scope>
    <source>
        <strain evidence="1 2">NPDC048320</strain>
    </source>
</reference>
<proteinExistence type="predicted"/>
<evidence type="ECO:0000313" key="2">
    <source>
        <dbReference type="Proteomes" id="UP001604267"/>
    </source>
</evidence>
<gene>
    <name evidence="1" type="ORF">ACGFZB_22165</name>
</gene>
<organism evidence="1 2">
    <name type="scientific">Streptomyces cinerochromogenes</name>
    <dbReference type="NCBI Taxonomy" id="66422"/>
    <lineage>
        <taxon>Bacteria</taxon>
        <taxon>Bacillati</taxon>
        <taxon>Actinomycetota</taxon>
        <taxon>Actinomycetes</taxon>
        <taxon>Kitasatosporales</taxon>
        <taxon>Streptomycetaceae</taxon>
        <taxon>Streptomyces</taxon>
    </lineage>
</organism>
<dbReference type="EMBL" id="JBICYV010000010">
    <property type="protein sequence ID" value="MFG3013122.1"/>
    <property type="molecule type" value="Genomic_DNA"/>
</dbReference>